<organism evidence="6 7">
    <name type="scientific">Kribbella solani</name>
    <dbReference type="NCBI Taxonomy" id="236067"/>
    <lineage>
        <taxon>Bacteria</taxon>
        <taxon>Bacillati</taxon>
        <taxon>Actinomycetota</taxon>
        <taxon>Actinomycetes</taxon>
        <taxon>Propionibacteriales</taxon>
        <taxon>Kribbellaceae</taxon>
        <taxon>Kribbella</taxon>
    </lineage>
</organism>
<dbReference type="RefSeq" id="WP_184836358.1">
    <property type="nucleotide sequence ID" value="NZ_BAAAVN010000003.1"/>
</dbReference>
<dbReference type="Pfam" id="PF04107">
    <property type="entry name" value="GCS2"/>
    <property type="match status" value="1"/>
</dbReference>
<dbReference type="InterPro" id="IPR014746">
    <property type="entry name" value="Gln_synth/guanido_kin_cat_dom"/>
</dbReference>
<dbReference type="Proteomes" id="UP000558997">
    <property type="component" value="Unassembled WGS sequence"/>
</dbReference>
<dbReference type="EC" id="6.3.2.2" evidence="1"/>
<evidence type="ECO:0000313" key="6">
    <source>
        <dbReference type="EMBL" id="MBB5980539.1"/>
    </source>
</evidence>
<evidence type="ECO:0000256" key="2">
    <source>
        <dbReference type="ARBA" id="ARBA00022598"/>
    </source>
</evidence>
<evidence type="ECO:0000256" key="4">
    <source>
        <dbReference type="ARBA" id="ARBA00022840"/>
    </source>
</evidence>
<comment type="caution">
    <text evidence="6">The sequence shown here is derived from an EMBL/GenBank/DDBJ whole genome shotgun (WGS) entry which is preliminary data.</text>
</comment>
<reference evidence="6 7" key="1">
    <citation type="submission" date="2020-08" db="EMBL/GenBank/DDBJ databases">
        <title>Sequencing the genomes of 1000 actinobacteria strains.</title>
        <authorList>
            <person name="Klenk H.-P."/>
        </authorList>
    </citation>
    <scope>NUCLEOTIDE SEQUENCE [LARGE SCALE GENOMIC DNA]</scope>
    <source>
        <strain evidence="6 7">DSM 17294</strain>
    </source>
</reference>
<evidence type="ECO:0000256" key="1">
    <source>
        <dbReference type="ARBA" id="ARBA00012220"/>
    </source>
</evidence>
<proteinExistence type="predicted"/>
<gene>
    <name evidence="6" type="ORF">HDA44_003880</name>
</gene>
<dbReference type="InterPro" id="IPR006336">
    <property type="entry name" value="GCS2"/>
</dbReference>
<dbReference type="EMBL" id="JACHNF010000001">
    <property type="protein sequence ID" value="MBB5980539.1"/>
    <property type="molecule type" value="Genomic_DNA"/>
</dbReference>
<dbReference type="PANTHER" id="PTHR34378:SF1">
    <property type="entry name" value="GLUTAMATE--CYSTEINE LIGASE, CHLOROPLASTIC"/>
    <property type="match status" value="1"/>
</dbReference>
<name>A0A841DRK3_9ACTN</name>
<keyword evidence="2 6" id="KW-0436">Ligase</keyword>
<dbReference type="GO" id="GO:0006750">
    <property type="term" value="P:glutathione biosynthetic process"/>
    <property type="evidence" value="ECO:0007669"/>
    <property type="project" value="InterPro"/>
</dbReference>
<evidence type="ECO:0000256" key="3">
    <source>
        <dbReference type="ARBA" id="ARBA00022741"/>
    </source>
</evidence>
<keyword evidence="7" id="KW-1185">Reference proteome</keyword>
<accession>A0A841DRK3</accession>
<protein>
    <recommendedName>
        <fullName evidence="1">glutamate--cysteine ligase</fullName>
        <ecNumber evidence="1">6.3.2.2</ecNumber>
    </recommendedName>
</protein>
<keyword evidence="3" id="KW-0547">Nucleotide-binding</keyword>
<dbReference type="SUPFAM" id="SSF55931">
    <property type="entry name" value="Glutamine synthetase/guanido kinase"/>
    <property type="match status" value="1"/>
</dbReference>
<comment type="catalytic activity">
    <reaction evidence="5">
        <text>L-cysteine + L-glutamate + ATP = gamma-L-glutamyl-L-cysteine + ADP + phosphate + H(+)</text>
        <dbReference type="Rhea" id="RHEA:13285"/>
        <dbReference type="ChEBI" id="CHEBI:15378"/>
        <dbReference type="ChEBI" id="CHEBI:29985"/>
        <dbReference type="ChEBI" id="CHEBI:30616"/>
        <dbReference type="ChEBI" id="CHEBI:35235"/>
        <dbReference type="ChEBI" id="CHEBI:43474"/>
        <dbReference type="ChEBI" id="CHEBI:58173"/>
        <dbReference type="ChEBI" id="CHEBI:456216"/>
        <dbReference type="EC" id="6.3.2.2"/>
    </reaction>
</comment>
<dbReference type="GO" id="GO:0004357">
    <property type="term" value="F:glutamate-cysteine ligase activity"/>
    <property type="evidence" value="ECO:0007669"/>
    <property type="project" value="UniProtKB-EC"/>
</dbReference>
<dbReference type="AlphaFoldDB" id="A0A841DRK3"/>
<keyword evidence="4" id="KW-0067">ATP-binding</keyword>
<dbReference type="InterPro" id="IPR035434">
    <property type="entry name" value="GCL_bact_plant"/>
</dbReference>
<evidence type="ECO:0000313" key="7">
    <source>
        <dbReference type="Proteomes" id="UP000558997"/>
    </source>
</evidence>
<dbReference type="PANTHER" id="PTHR34378">
    <property type="entry name" value="GLUTAMATE--CYSTEINE LIGASE, CHLOROPLASTIC"/>
    <property type="match status" value="1"/>
</dbReference>
<dbReference type="Gene3D" id="3.30.590.20">
    <property type="match status" value="1"/>
</dbReference>
<sequence length="293" mass="32162">MDAKELHPVVAGLFARGGRTVRVAIEQEYVVAGADGGVVPIGTVRRAAADALAARYISFEPGGQLELSLPPSAEPVRDLRALAADLRSRLAAYGITLHETPVDRRPDVPLQLTSPRYVAMQQHLDRIGPAGRRMMRRTASTQVCLDWWPGPDGIEQWRVLNLAGPLLAARFTRDRERLAIWLAVDPARTGFDDRLLRGTDPVAPYAAFAAGAEVFVEGGPAEHVSTLFPPVRPRGRYLEVRFLDAQPPEALDEVVGALERLMYDDAHRRNVLRSLETASLRESWGALDRVVAA</sequence>
<dbReference type="GO" id="GO:0005524">
    <property type="term" value="F:ATP binding"/>
    <property type="evidence" value="ECO:0007669"/>
    <property type="project" value="UniProtKB-KW"/>
</dbReference>
<evidence type="ECO:0000256" key="5">
    <source>
        <dbReference type="ARBA" id="ARBA00048819"/>
    </source>
</evidence>